<sequence length="686" mass="76415">MDDKSDLARFLSKIILILPRRPVSFNCEKAPHIRTSRWLLFGLWINLAFVLSPALICCGTGPKNGTRPMPADRSSQTPAHILSGYELVWQDEFEGSQVDAGKWNFRAEGTVRALATVSRRTIKLNGRGQVAISVIKDVDGKYYVGQLGTQGLFETTYGYFECRARMNSQLGPHVAFWLQSPDMGQGGDPAVSGAEIDIFEYHRRTPGVIYHTVHWGGYGQTHRQEGAEIPVAGIETGFHTFGLEWTPDEYIFYVDGKETWRTRTAVSRRPQYLILSTELTGWGGDPARGRFPDAVVFDYVRVYKPRPAPMAKILRSEFIFEKAPFASCHASTIVETDDGLLAAWFGGSAEGAGDVGIWMARFNGKEWSAPVEVANGIMDDATSEKPGQAGDSRLNGQKLITGNNKSGIEKEALPETVDLEKAQADDGEMMISEKNHSGVTTINRRFACWNPVLFRRRNGELLLFYRVGPSPATWWGMVKISRDDGRTWSQAHRLPEGILGPIKNKPVELADGTLLCGSSSEDRGWQVHMEWTDNPLGRWNRSPSLNEPPAIQAIQPAILKQANGRLQILCRSKQGVLMEAWSEPGNPARWSPLKPTEIPNPDSGIDALTLADGRHLLVYNPLKQGRDRLAVAASHDGRTWKTVIELENEPGAEFSYPAVIQTRDGLVHITYTWKRQRIKHVVLTTQ</sequence>
<dbReference type="GO" id="GO:0005975">
    <property type="term" value="P:carbohydrate metabolic process"/>
    <property type="evidence" value="ECO:0007669"/>
    <property type="project" value="InterPro"/>
</dbReference>
<evidence type="ECO:0000259" key="2">
    <source>
        <dbReference type="PROSITE" id="PS51762"/>
    </source>
</evidence>
<organism evidence="3 4">
    <name type="scientific">Candidatus Saccharicenans subterraneus</name>
    <dbReference type="NCBI Taxonomy" id="2508984"/>
    <lineage>
        <taxon>Bacteria</taxon>
        <taxon>Candidatus Aminicenantota</taxon>
        <taxon>Candidatus Aminicenantia</taxon>
        <taxon>Candidatus Aminicenantales</taxon>
        <taxon>Candidatus Saccharicenantaceae</taxon>
        <taxon>Candidatus Saccharicenans</taxon>
    </lineage>
</organism>
<dbReference type="CDD" id="cd15482">
    <property type="entry name" value="Sialidase_non-viral"/>
    <property type="match status" value="1"/>
</dbReference>
<keyword evidence="1" id="KW-1133">Transmembrane helix</keyword>
<dbReference type="InterPro" id="IPR036278">
    <property type="entry name" value="Sialidase_sf"/>
</dbReference>
<evidence type="ECO:0000256" key="1">
    <source>
        <dbReference type="SAM" id="Phobius"/>
    </source>
</evidence>
<keyword evidence="1" id="KW-0472">Membrane</keyword>
<dbReference type="InterPro" id="IPR011040">
    <property type="entry name" value="Sialidase"/>
</dbReference>
<keyword evidence="1" id="KW-0812">Transmembrane</keyword>
<dbReference type="GO" id="GO:0004553">
    <property type="term" value="F:hydrolase activity, hydrolyzing O-glycosyl compounds"/>
    <property type="evidence" value="ECO:0007669"/>
    <property type="project" value="InterPro"/>
</dbReference>
<comment type="caution">
    <text evidence="3">The sequence shown here is derived from an EMBL/GenBank/DDBJ whole genome shotgun (WGS) entry which is preliminary data.</text>
</comment>
<dbReference type="Gene3D" id="2.60.120.200">
    <property type="match status" value="1"/>
</dbReference>
<feature type="domain" description="GH16" evidence="2">
    <location>
        <begin position="72"/>
        <end position="308"/>
    </location>
</feature>
<dbReference type="PANTHER" id="PTHR43752:SF2">
    <property type="entry name" value="BNR_ASP-BOX REPEAT FAMILY PROTEIN"/>
    <property type="match status" value="1"/>
</dbReference>
<name>A0A3E2BKB2_9BACT</name>
<reference evidence="3 4" key="1">
    <citation type="submission" date="2018-08" db="EMBL/GenBank/DDBJ databases">
        <title>Genome analysis of the thermophilic bacterium of the candidate phylum Aminicenantes from deep subsurface aquifer revealed its physiology and ecological role.</title>
        <authorList>
            <person name="Kadnikov V.V."/>
            <person name="Mardanov A.V."/>
            <person name="Beletsky A.V."/>
            <person name="Karnachuk O.V."/>
            <person name="Ravin N.V."/>
        </authorList>
    </citation>
    <scope>NUCLEOTIDE SEQUENCE [LARGE SCALE GENOMIC DNA]</scope>
    <source>
        <strain evidence="3">BY38</strain>
    </source>
</reference>
<dbReference type="EMBL" id="QUAH01000012">
    <property type="protein sequence ID" value="RFT15189.1"/>
    <property type="molecule type" value="Genomic_DNA"/>
</dbReference>
<evidence type="ECO:0000313" key="4">
    <source>
        <dbReference type="Proteomes" id="UP000257323"/>
    </source>
</evidence>
<dbReference type="InterPro" id="IPR000757">
    <property type="entry name" value="Beta-glucanase-like"/>
</dbReference>
<evidence type="ECO:0000313" key="3">
    <source>
        <dbReference type="EMBL" id="RFT15189.1"/>
    </source>
</evidence>
<dbReference type="SUPFAM" id="SSF49899">
    <property type="entry name" value="Concanavalin A-like lectins/glucanases"/>
    <property type="match status" value="1"/>
</dbReference>
<dbReference type="InterPro" id="IPR013320">
    <property type="entry name" value="ConA-like_dom_sf"/>
</dbReference>
<dbReference type="PANTHER" id="PTHR43752">
    <property type="entry name" value="BNR/ASP-BOX REPEAT FAMILY PROTEIN"/>
    <property type="match status" value="1"/>
</dbReference>
<dbReference type="Gene3D" id="2.120.10.10">
    <property type="match status" value="1"/>
</dbReference>
<gene>
    <name evidence="3" type="ORF">OP8BY_0653</name>
</gene>
<dbReference type="Proteomes" id="UP000257323">
    <property type="component" value="Unassembled WGS sequence"/>
</dbReference>
<dbReference type="PROSITE" id="PS51762">
    <property type="entry name" value="GH16_2"/>
    <property type="match status" value="1"/>
</dbReference>
<proteinExistence type="predicted"/>
<dbReference type="AlphaFoldDB" id="A0A3E2BKB2"/>
<dbReference type="CDD" id="cd00413">
    <property type="entry name" value="Glyco_hydrolase_16"/>
    <property type="match status" value="1"/>
</dbReference>
<dbReference type="SUPFAM" id="SSF50939">
    <property type="entry name" value="Sialidases"/>
    <property type="match status" value="1"/>
</dbReference>
<accession>A0A3E2BKB2</accession>
<dbReference type="Pfam" id="PF00722">
    <property type="entry name" value="Glyco_hydro_16"/>
    <property type="match status" value="1"/>
</dbReference>
<feature type="transmembrane region" description="Helical" evidence="1">
    <location>
        <begin position="38"/>
        <end position="56"/>
    </location>
</feature>
<protein>
    <recommendedName>
        <fullName evidence="2">GH16 domain-containing protein</fullName>
    </recommendedName>
</protein>
<dbReference type="Pfam" id="PF13088">
    <property type="entry name" value="BNR_2"/>
    <property type="match status" value="2"/>
</dbReference>